<dbReference type="Gene3D" id="1.25.40.10">
    <property type="entry name" value="Tetratricopeptide repeat domain"/>
    <property type="match status" value="1"/>
</dbReference>
<dbReference type="Proteomes" id="UP000503640">
    <property type="component" value="Unassembled WGS sequence"/>
</dbReference>
<name>A0A7I9VMC9_9BACT</name>
<feature type="repeat" description="TPR" evidence="1">
    <location>
        <begin position="169"/>
        <end position="202"/>
    </location>
</feature>
<dbReference type="InterPro" id="IPR019734">
    <property type="entry name" value="TPR_rpt"/>
</dbReference>
<evidence type="ECO:0000313" key="4">
    <source>
        <dbReference type="EMBL" id="GEJ57563.1"/>
    </source>
</evidence>
<accession>A0A7I9VMC9</accession>
<feature type="transmembrane region" description="Helical" evidence="3">
    <location>
        <begin position="216"/>
        <end position="237"/>
    </location>
</feature>
<keyword evidence="3" id="KW-1133">Transmembrane helix</keyword>
<feature type="region of interest" description="Disordered" evidence="2">
    <location>
        <begin position="278"/>
        <end position="311"/>
    </location>
</feature>
<comment type="caution">
    <text evidence="4">The sequence shown here is derived from an EMBL/GenBank/DDBJ whole genome shotgun (WGS) entry which is preliminary data.</text>
</comment>
<evidence type="ECO:0000313" key="5">
    <source>
        <dbReference type="Proteomes" id="UP000503640"/>
    </source>
</evidence>
<dbReference type="SUPFAM" id="SSF48452">
    <property type="entry name" value="TPR-like"/>
    <property type="match status" value="1"/>
</dbReference>
<dbReference type="EMBL" id="BJTG01000005">
    <property type="protein sequence ID" value="GEJ57563.1"/>
    <property type="molecule type" value="Genomic_DNA"/>
</dbReference>
<reference evidence="5" key="1">
    <citation type="journal article" date="2020" name="Appl. Environ. Microbiol.">
        <title>Diazotrophic Anaeromyxobacter Isolates from Soils.</title>
        <authorList>
            <person name="Masuda Y."/>
            <person name="Yamanaka H."/>
            <person name="Xu Z.X."/>
            <person name="Shiratori Y."/>
            <person name="Aono T."/>
            <person name="Amachi S."/>
            <person name="Senoo K."/>
            <person name="Itoh H."/>
        </authorList>
    </citation>
    <scope>NUCLEOTIDE SEQUENCE [LARGE SCALE GENOMIC DNA]</scope>
    <source>
        <strain evidence="5">R267</strain>
    </source>
</reference>
<feature type="transmembrane region" description="Helical" evidence="3">
    <location>
        <begin position="243"/>
        <end position="266"/>
    </location>
</feature>
<evidence type="ECO:0000256" key="1">
    <source>
        <dbReference type="PROSITE-ProRule" id="PRU00339"/>
    </source>
</evidence>
<proteinExistence type="predicted"/>
<dbReference type="InterPro" id="IPR011990">
    <property type="entry name" value="TPR-like_helical_dom_sf"/>
</dbReference>
<evidence type="ECO:0008006" key="6">
    <source>
        <dbReference type="Google" id="ProtNLM"/>
    </source>
</evidence>
<keyword evidence="5" id="KW-1185">Reference proteome</keyword>
<keyword evidence="3" id="KW-0472">Membrane</keyword>
<keyword evidence="3" id="KW-0812">Transmembrane</keyword>
<dbReference type="RefSeq" id="WP_176065255.1">
    <property type="nucleotide sequence ID" value="NZ_BJTG01000005.1"/>
</dbReference>
<dbReference type="Pfam" id="PF14559">
    <property type="entry name" value="TPR_19"/>
    <property type="match status" value="2"/>
</dbReference>
<organism evidence="4 5">
    <name type="scientific">Anaeromyxobacter diazotrophicus</name>
    <dbReference type="NCBI Taxonomy" id="2590199"/>
    <lineage>
        <taxon>Bacteria</taxon>
        <taxon>Pseudomonadati</taxon>
        <taxon>Myxococcota</taxon>
        <taxon>Myxococcia</taxon>
        <taxon>Myxococcales</taxon>
        <taxon>Cystobacterineae</taxon>
        <taxon>Anaeromyxobacteraceae</taxon>
        <taxon>Anaeromyxobacter</taxon>
    </lineage>
</organism>
<keyword evidence="1" id="KW-0802">TPR repeat</keyword>
<protein>
    <recommendedName>
        <fullName evidence="6">Tetratricopeptide repeat protein</fullName>
    </recommendedName>
</protein>
<dbReference type="PROSITE" id="PS50005">
    <property type="entry name" value="TPR"/>
    <property type="match status" value="1"/>
</dbReference>
<sequence>MSALDEALDAIRRRDAGRAEDRARRAVEEAPGAARARAALALALVLARRGREALAEADRAVAAAPGEAWPRLVRASALRLLGRGREAIASAEEAVRLAPGSPRAQLGLALSLFAAGYGDEARGPLARARDAVPEDPLAVRLLGELELRRDPAAAEAIFRAALRADARSADARAGLSRALARQGRAEEAEEAFEAAAARDPSFTADRDARRREVGSFLQATVAAFVVVLCLQLAQGVIAGRWPAARVAATALSFVATAAVPIALIAWASLRLRRARAGAAPDPQLPSLADAVQEAATSSAGRPPGDPQPAPR</sequence>
<evidence type="ECO:0000256" key="2">
    <source>
        <dbReference type="SAM" id="MobiDB-lite"/>
    </source>
</evidence>
<dbReference type="AlphaFoldDB" id="A0A7I9VMC9"/>
<dbReference type="SMART" id="SM00028">
    <property type="entry name" value="TPR"/>
    <property type="match status" value="3"/>
</dbReference>
<gene>
    <name evidence="4" type="ORF">AMYX_23040</name>
</gene>
<evidence type="ECO:0000256" key="3">
    <source>
        <dbReference type="SAM" id="Phobius"/>
    </source>
</evidence>
<dbReference type="Pfam" id="PF13432">
    <property type="entry name" value="TPR_16"/>
    <property type="match status" value="1"/>
</dbReference>